<dbReference type="EMBL" id="JBANCF010000001">
    <property type="protein sequence ID" value="MEM0572169.1"/>
    <property type="molecule type" value="Genomic_DNA"/>
</dbReference>
<dbReference type="SUPFAM" id="SSF49785">
    <property type="entry name" value="Galactose-binding domain-like"/>
    <property type="match status" value="1"/>
</dbReference>
<feature type="chain" id="PRO_5044264043" evidence="4">
    <location>
        <begin position="22"/>
        <end position="1102"/>
    </location>
</feature>
<keyword evidence="2" id="KW-0677">Repeat</keyword>
<protein>
    <submittedName>
        <fullName evidence="6">Fibronectin type III domain-containing protein</fullName>
    </submittedName>
</protein>
<dbReference type="InterPro" id="IPR013783">
    <property type="entry name" value="Ig-like_fold"/>
</dbReference>
<comment type="caution">
    <text evidence="6">The sequence shown here is derived from an EMBL/GenBank/DDBJ whole genome shotgun (WGS) entry which is preliminary data.</text>
</comment>
<evidence type="ECO:0000256" key="1">
    <source>
        <dbReference type="ARBA" id="ARBA00022729"/>
    </source>
</evidence>
<dbReference type="CDD" id="cd00063">
    <property type="entry name" value="FN3"/>
    <property type="match status" value="4"/>
</dbReference>
<dbReference type="Pfam" id="PF02018">
    <property type="entry name" value="CBM_4_9"/>
    <property type="match status" value="1"/>
</dbReference>
<sequence length="1102" mass="119506">MKNTVLVLVMLFSITSWQTTAQFLESFDTEIPREWTVIDNDAQGASWQYHAGDGYRGAGGVRINFETAAHDDYLISPQFTVNIGVSDLVSFYAGGTGPTFPESFEVKLSTTGTNPSDFTVLLGSETTISDVDDLGDYINYTYNLTAYNGQPVYIAIVATSTAAFQLYVDEFSVEALPRCPKPSNINFENLTATSLDLNWSAGNTETEWIVKYGLQGFDPETEGSLMNVLGTPNNTITDLQPGTVQDIYVKAVCGSGNGESEFAGPLRFITPCLTATIPFFEGFENGYTHNNSLDGCWTQELVMNSYWIANNTFIDHDRAPRTGDWDIFLAYGSEAWMFYPIEVQAGINYTLTFYARQSNTEGANIAVSYGISDSSRDMIHEIIPTTEITNGDYQEVSGTFTPATTGVFYIGIQGHVNTGFFPFFMTLDDISITETQACVKPTNLQINATTATTADISWSPSGTETDWLVKYGEPGFNPETEGDSAQVRDNPNVSITNLIPAHIYSVYVQAQCGGSDGNSFFTGPITLKTNPINDYLCDATHLIVDEPCSGSTFTNVGGTLENNEPQGSCFDAPGDQTVWFSFEAPLSGNVTVTTDFEGGTLEDTEVAVYEAPTDCSSMSTLGMEVGCDEDGGNTGTGFLSVVTLTNLAPGDTYYVQVNGFISFNDGTMEGTFCIEVQDNGISCPVPTDITFDNITVSTADVSWTVGDRENEWEIVYGDPGFDPDAGGTSVIDNDGFLGETLVNLNPDTTYDVYVRALCGANDMSEFSQVASFTTLLAPPINDNVCNAIHLIVDEVCAGNTYTNIAATVERDEPEGSCFLQLPTNTVWFTFEAPTSGNVTVTTNITPSNLIDSQMAVYEAPIDCADLTTMGVEIGCNDDIDFGNNELLSAVVLTALTAGETYYVQINGNSGNEGDFCIEVRDDGIACPDPTGITVTNVTSNTADVSWTAGGIETEWEIKYGAPGFDPNTTGLSVIDNDGLLGETLIGLDSNTTYDLYVRAVCGIDTESDFVGPESFSTLELGVVTENFSKFIFYPNPVKNQITLKADLPIERVLIYNLLGQNIMELKENTPQMQLNTSMLQQGVYFMKVAINGDERIFRILKE</sequence>
<dbReference type="InterPro" id="IPR011628">
    <property type="entry name" value="Cleaved_adhesin"/>
</dbReference>
<dbReference type="GO" id="GO:0016798">
    <property type="term" value="F:hydrolase activity, acting on glycosyl bonds"/>
    <property type="evidence" value="ECO:0007669"/>
    <property type="project" value="InterPro"/>
</dbReference>
<dbReference type="NCBIfam" id="TIGR04183">
    <property type="entry name" value="Por_Secre_tail"/>
    <property type="match status" value="1"/>
</dbReference>
<evidence type="ECO:0000259" key="5">
    <source>
        <dbReference type="PROSITE" id="PS50853"/>
    </source>
</evidence>
<dbReference type="InterPro" id="IPR008979">
    <property type="entry name" value="Galactose-bd-like_sf"/>
</dbReference>
<dbReference type="SMART" id="SM00060">
    <property type="entry name" value="FN3"/>
    <property type="match status" value="6"/>
</dbReference>
<evidence type="ECO:0000313" key="8">
    <source>
        <dbReference type="Proteomes" id="UP001388259"/>
    </source>
</evidence>
<feature type="domain" description="Fibronectin type-III" evidence="5">
    <location>
        <begin position="685"/>
        <end position="777"/>
    </location>
</feature>
<feature type="domain" description="Fibronectin type-III" evidence="5">
    <location>
        <begin position="928"/>
        <end position="1020"/>
    </location>
</feature>
<proteinExistence type="predicted"/>
<dbReference type="EMBL" id="JAZBJM010000001">
    <property type="protein sequence ID" value="MEM0517090.1"/>
    <property type="molecule type" value="Genomic_DNA"/>
</dbReference>
<feature type="domain" description="Fibronectin type-III" evidence="5">
    <location>
        <begin position="440"/>
        <end position="532"/>
    </location>
</feature>
<evidence type="ECO:0000313" key="7">
    <source>
        <dbReference type="EMBL" id="MEM0572169.1"/>
    </source>
</evidence>
<keyword evidence="3" id="KW-0378">Hydrolase</keyword>
<dbReference type="AlphaFoldDB" id="A0AB35YLP1"/>
<gene>
    <name evidence="7" type="ORF">VZD24_01455</name>
    <name evidence="6" type="ORF">VZD85_01905</name>
</gene>
<feature type="signal peptide" evidence="4">
    <location>
        <begin position="1"/>
        <end position="21"/>
    </location>
</feature>
<dbReference type="Pfam" id="PF07675">
    <property type="entry name" value="Cleaved_Adhesin"/>
    <property type="match status" value="1"/>
</dbReference>
<keyword evidence="1 4" id="KW-0732">Signal</keyword>
<dbReference type="InterPro" id="IPR003305">
    <property type="entry name" value="CenC_carb-bd"/>
</dbReference>
<evidence type="ECO:0000313" key="6">
    <source>
        <dbReference type="EMBL" id="MEM0517090.1"/>
    </source>
</evidence>
<name>A0AB35YLP1_9FLAO</name>
<feature type="domain" description="Fibronectin type-III" evidence="5">
    <location>
        <begin position="181"/>
        <end position="273"/>
    </location>
</feature>
<evidence type="ECO:0000256" key="4">
    <source>
        <dbReference type="SAM" id="SignalP"/>
    </source>
</evidence>
<dbReference type="Gene3D" id="2.60.40.10">
    <property type="entry name" value="Immunoglobulins"/>
    <property type="match status" value="4"/>
</dbReference>
<dbReference type="Proteomes" id="UP001390963">
    <property type="component" value="Unassembled WGS sequence"/>
</dbReference>
<dbReference type="InterPro" id="IPR003961">
    <property type="entry name" value="FN3_dom"/>
</dbReference>
<keyword evidence="9" id="KW-1185">Reference proteome</keyword>
<dbReference type="Gene3D" id="2.60.120.200">
    <property type="match status" value="1"/>
</dbReference>
<accession>A0AB35YLP1</accession>
<dbReference type="PANTHER" id="PTHR46708:SF2">
    <property type="entry name" value="FIBRONECTIN TYPE-III DOMAIN-CONTAINING PROTEIN"/>
    <property type="match status" value="1"/>
</dbReference>
<dbReference type="SUPFAM" id="SSF49265">
    <property type="entry name" value="Fibronectin type III"/>
    <property type="match status" value="4"/>
</dbReference>
<evidence type="ECO:0000256" key="3">
    <source>
        <dbReference type="ARBA" id="ARBA00022801"/>
    </source>
</evidence>
<dbReference type="NCBIfam" id="NF038128">
    <property type="entry name" value="choice_anch_J"/>
    <property type="match status" value="1"/>
</dbReference>
<dbReference type="Pfam" id="PF18962">
    <property type="entry name" value="Por_Secre_tail"/>
    <property type="match status" value="1"/>
</dbReference>
<dbReference type="Gene3D" id="2.60.120.260">
    <property type="entry name" value="Galactose-binding domain-like"/>
    <property type="match status" value="1"/>
</dbReference>
<dbReference type="Gene3D" id="2.60.120.380">
    <property type="match status" value="2"/>
</dbReference>
<dbReference type="InterPro" id="IPR026444">
    <property type="entry name" value="Secre_tail"/>
</dbReference>
<dbReference type="PANTHER" id="PTHR46708">
    <property type="entry name" value="TENASCIN"/>
    <property type="match status" value="1"/>
</dbReference>
<dbReference type="PROSITE" id="PS50853">
    <property type="entry name" value="FN3"/>
    <property type="match status" value="4"/>
</dbReference>
<dbReference type="InterPro" id="IPR036116">
    <property type="entry name" value="FN3_sf"/>
</dbReference>
<dbReference type="Pfam" id="PF00041">
    <property type="entry name" value="fn3"/>
    <property type="match status" value="2"/>
</dbReference>
<evidence type="ECO:0000256" key="2">
    <source>
        <dbReference type="ARBA" id="ARBA00022737"/>
    </source>
</evidence>
<organism evidence="6 8">
    <name type="scientific">Aequorivita flava</name>
    <dbReference type="NCBI Taxonomy" id="3114371"/>
    <lineage>
        <taxon>Bacteria</taxon>
        <taxon>Pseudomonadati</taxon>
        <taxon>Bacteroidota</taxon>
        <taxon>Flavobacteriia</taxon>
        <taxon>Flavobacteriales</taxon>
        <taxon>Flavobacteriaceae</taxon>
        <taxon>Aequorivita</taxon>
    </lineage>
</organism>
<reference evidence="6 9" key="1">
    <citation type="submission" date="2024-01" db="EMBL/GenBank/DDBJ databases">
        <title>Aequorivita flavus sp. nov., isolated from deep-sea sediment.</title>
        <authorList>
            <person name="Chen X."/>
        </authorList>
    </citation>
    <scope>NUCLEOTIDE SEQUENCE</scope>
    <source>
        <strain evidence="6">MCCC 1A16923</strain>
        <strain evidence="7 9">MCCC 1A16935</strain>
    </source>
</reference>
<dbReference type="InterPro" id="IPR050991">
    <property type="entry name" value="ECM_Regulatory_Proteins"/>
</dbReference>
<evidence type="ECO:0000313" key="9">
    <source>
        <dbReference type="Proteomes" id="UP001390963"/>
    </source>
</evidence>
<dbReference type="Proteomes" id="UP001388259">
    <property type="component" value="Unassembled WGS sequence"/>
</dbReference>
<dbReference type="RefSeq" id="WP_342686526.1">
    <property type="nucleotide sequence ID" value="NZ_JAZBJM010000001.1"/>
</dbReference>